<dbReference type="InterPro" id="IPR059141">
    <property type="entry name" value="Beta-prop_Nup120_160"/>
</dbReference>
<sequence>MVTLIDQQVLEVIRDAEVTFPSTYISTPARTIRVPTDAPVLSQTVEVHSAADTFTFPGGGVFNDRFLVWRTVGQKLFIEERSLKNTMSNSLCFHFTRSSILPGTSFSVFCDALVLVVPTQSSIHRFVAHLPKSTQSYDETHSVFALFGDESCLGQFHESHLIVSQGHPTRASIAQGPNATKAVYLTMEGYLVHIHMPIDNACDVEETLLKDAGIIRRILGAGSSDSESALDVCALPGNAER</sequence>
<dbReference type="Pfam" id="PF11715">
    <property type="entry name" value="Beta-prop_Nup120_160"/>
    <property type="match status" value="1"/>
</dbReference>
<dbReference type="EMBL" id="CATQJA010002653">
    <property type="protein sequence ID" value="CAJ0578133.1"/>
    <property type="molecule type" value="Genomic_DNA"/>
</dbReference>
<organism evidence="2 3">
    <name type="scientific">Mesorhabditis spiculigera</name>
    <dbReference type="NCBI Taxonomy" id="96644"/>
    <lineage>
        <taxon>Eukaryota</taxon>
        <taxon>Metazoa</taxon>
        <taxon>Ecdysozoa</taxon>
        <taxon>Nematoda</taxon>
        <taxon>Chromadorea</taxon>
        <taxon>Rhabditida</taxon>
        <taxon>Rhabditina</taxon>
        <taxon>Rhabditomorpha</taxon>
        <taxon>Rhabditoidea</taxon>
        <taxon>Rhabditidae</taxon>
        <taxon>Mesorhabditinae</taxon>
        <taxon>Mesorhabditis</taxon>
    </lineage>
</organism>
<accession>A0AA36G4Q6</accession>
<dbReference type="AlphaFoldDB" id="A0AA36G4Q6"/>
<name>A0AA36G4Q6_9BILA</name>
<proteinExistence type="predicted"/>
<evidence type="ECO:0000259" key="1">
    <source>
        <dbReference type="Pfam" id="PF11715"/>
    </source>
</evidence>
<feature type="non-terminal residue" evidence="2">
    <location>
        <position position="241"/>
    </location>
</feature>
<dbReference type="Proteomes" id="UP001177023">
    <property type="component" value="Unassembled WGS sequence"/>
</dbReference>
<evidence type="ECO:0000313" key="3">
    <source>
        <dbReference type="Proteomes" id="UP001177023"/>
    </source>
</evidence>
<comment type="caution">
    <text evidence="2">The sequence shown here is derived from an EMBL/GenBank/DDBJ whole genome shotgun (WGS) entry which is preliminary data.</text>
</comment>
<evidence type="ECO:0000313" key="2">
    <source>
        <dbReference type="EMBL" id="CAJ0578133.1"/>
    </source>
</evidence>
<protein>
    <recommendedName>
        <fullName evidence="1">Nucleoporin Nup120/160 beta-propeller domain-containing protein</fullName>
    </recommendedName>
</protein>
<reference evidence="2" key="1">
    <citation type="submission" date="2023-06" db="EMBL/GenBank/DDBJ databases">
        <authorList>
            <person name="Delattre M."/>
        </authorList>
    </citation>
    <scope>NUCLEOTIDE SEQUENCE</scope>
    <source>
        <strain evidence="2">AF72</strain>
    </source>
</reference>
<feature type="domain" description="Nucleoporin Nup120/160 beta-propeller" evidence="1">
    <location>
        <begin position="65"/>
        <end position="221"/>
    </location>
</feature>
<gene>
    <name evidence="2" type="ORF">MSPICULIGERA_LOCUS16394</name>
</gene>
<keyword evidence="3" id="KW-1185">Reference proteome</keyword>